<dbReference type="PANTHER" id="PTHR12346">
    <property type="entry name" value="SIN3B-RELATED"/>
    <property type="match status" value="1"/>
</dbReference>
<comment type="caution">
    <text evidence="5">The sequence shown here is derived from an EMBL/GenBank/DDBJ whole genome shotgun (WGS) entry which is preliminary data.</text>
</comment>
<dbReference type="Proteomes" id="UP000518752">
    <property type="component" value="Unassembled WGS sequence"/>
</dbReference>
<name>A0A8H5HV37_9AGAR</name>
<gene>
    <name evidence="5" type="ORF">D9757_003896</name>
</gene>
<keyword evidence="2 3" id="KW-0539">Nucleus</keyword>
<dbReference type="GO" id="GO:0003714">
    <property type="term" value="F:transcription corepressor activity"/>
    <property type="evidence" value="ECO:0007669"/>
    <property type="project" value="InterPro"/>
</dbReference>
<dbReference type="PROSITE" id="PS51477">
    <property type="entry name" value="PAH"/>
    <property type="match status" value="2"/>
</dbReference>
<evidence type="ECO:0000256" key="2">
    <source>
        <dbReference type="ARBA" id="ARBA00023242"/>
    </source>
</evidence>
<dbReference type="SUPFAM" id="SSF47762">
    <property type="entry name" value="PAH2 domain"/>
    <property type="match status" value="2"/>
</dbReference>
<dbReference type="InterPro" id="IPR003822">
    <property type="entry name" value="PAH"/>
</dbReference>
<dbReference type="Pfam" id="PF02671">
    <property type="entry name" value="PAH"/>
    <property type="match status" value="1"/>
</dbReference>
<dbReference type="InterPro" id="IPR039774">
    <property type="entry name" value="Sin3-like"/>
</dbReference>
<dbReference type="GO" id="GO:0005634">
    <property type="term" value="C:nucleus"/>
    <property type="evidence" value="ECO:0007669"/>
    <property type="project" value="UniProtKB-SubCell"/>
</dbReference>
<feature type="region of interest" description="Disordered" evidence="4">
    <location>
        <begin position="87"/>
        <end position="108"/>
    </location>
</feature>
<dbReference type="EMBL" id="JAACJN010000017">
    <property type="protein sequence ID" value="KAF5390047.1"/>
    <property type="molecule type" value="Genomic_DNA"/>
</dbReference>
<protein>
    <submittedName>
        <fullName evidence="5">Uncharacterized protein</fullName>
    </submittedName>
</protein>
<feature type="compositionally biased region" description="Polar residues" evidence="4">
    <location>
        <begin position="89"/>
        <end position="102"/>
    </location>
</feature>
<evidence type="ECO:0000313" key="6">
    <source>
        <dbReference type="Proteomes" id="UP000518752"/>
    </source>
</evidence>
<keyword evidence="6" id="KW-1185">Reference proteome</keyword>
<evidence type="ECO:0000313" key="5">
    <source>
        <dbReference type="EMBL" id="KAF5390047.1"/>
    </source>
</evidence>
<dbReference type="OrthoDB" id="10265969at2759"/>
<comment type="subcellular location">
    <subcellularLocation>
        <location evidence="1 3">Nucleus</location>
    </subcellularLocation>
</comment>
<proteinExistence type="predicted"/>
<dbReference type="InterPro" id="IPR036600">
    <property type="entry name" value="PAH_sf"/>
</dbReference>
<evidence type="ECO:0000256" key="3">
    <source>
        <dbReference type="PROSITE-ProRule" id="PRU00810"/>
    </source>
</evidence>
<evidence type="ECO:0000256" key="1">
    <source>
        <dbReference type="ARBA" id="ARBA00004123"/>
    </source>
</evidence>
<organism evidence="5 6">
    <name type="scientific">Collybiopsis confluens</name>
    <dbReference type="NCBI Taxonomy" id="2823264"/>
    <lineage>
        <taxon>Eukaryota</taxon>
        <taxon>Fungi</taxon>
        <taxon>Dikarya</taxon>
        <taxon>Basidiomycota</taxon>
        <taxon>Agaricomycotina</taxon>
        <taxon>Agaricomycetes</taxon>
        <taxon>Agaricomycetidae</taxon>
        <taxon>Agaricales</taxon>
        <taxon>Marasmiineae</taxon>
        <taxon>Omphalotaceae</taxon>
        <taxon>Collybiopsis</taxon>
    </lineage>
</organism>
<dbReference type="AlphaFoldDB" id="A0A8H5HV37"/>
<accession>A0A8H5HV37</accession>
<dbReference type="Gene3D" id="1.20.1160.11">
    <property type="entry name" value="Paired amphipathic helix"/>
    <property type="match status" value="2"/>
</dbReference>
<sequence>METGATEVYQSAIRYIHAVQDRYPDNPEVFDEFLDIIRDGNENRVDLSTTILRLEELFEGNQQLVEGFNAFLPGAYGAVEVHDGVPARSGTSAPHTPPSSNLIREISSPGKNNTTLGDYMLRIRHHYQRTNPAVYQDFQSIVADYVGSLIDLPDVVMYLAGIFKGNFQLVEQFQEFLPDGYHIEFEVSAGSPTAVVLTTRSGKVYHSGRFKG</sequence>
<reference evidence="5 6" key="1">
    <citation type="journal article" date="2020" name="ISME J.">
        <title>Uncovering the hidden diversity of litter-decomposition mechanisms in mushroom-forming fungi.</title>
        <authorList>
            <person name="Floudas D."/>
            <person name="Bentzer J."/>
            <person name="Ahren D."/>
            <person name="Johansson T."/>
            <person name="Persson P."/>
            <person name="Tunlid A."/>
        </authorList>
    </citation>
    <scope>NUCLEOTIDE SEQUENCE [LARGE SCALE GENOMIC DNA]</scope>
    <source>
        <strain evidence="5 6">CBS 406.79</strain>
    </source>
</reference>
<evidence type="ECO:0000256" key="4">
    <source>
        <dbReference type="SAM" id="MobiDB-lite"/>
    </source>
</evidence>